<dbReference type="GO" id="GO:0003723">
    <property type="term" value="F:RNA binding"/>
    <property type="evidence" value="ECO:0007669"/>
    <property type="project" value="TreeGrafter"/>
</dbReference>
<dbReference type="Pfam" id="PF13393">
    <property type="entry name" value="tRNA-synt_His"/>
    <property type="match status" value="1"/>
</dbReference>
<dbReference type="InterPro" id="IPR045864">
    <property type="entry name" value="aa-tRNA-synth_II/BPL/LPL"/>
</dbReference>
<evidence type="ECO:0000259" key="5">
    <source>
        <dbReference type="Pfam" id="PF13393"/>
    </source>
</evidence>
<dbReference type="InterPro" id="IPR041715">
    <property type="entry name" value="HisRS-like_core"/>
</dbReference>
<dbReference type="GO" id="GO:0006427">
    <property type="term" value="P:histidyl-tRNA aminoacylation"/>
    <property type="evidence" value="ECO:0007669"/>
    <property type="project" value="TreeGrafter"/>
</dbReference>
<dbReference type="Gene3D" id="3.40.50.800">
    <property type="entry name" value="Anticodon-binding domain"/>
    <property type="match status" value="1"/>
</dbReference>
<dbReference type="AlphaFoldDB" id="A0A075FKX3"/>
<dbReference type="EC" id="6.1.1.21" evidence="1"/>
<evidence type="ECO:0000256" key="2">
    <source>
        <dbReference type="ARBA" id="ARBA00022741"/>
    </source>
</evidence>
<keyword evidence="2" id="KW-0547">Nucleotide-binding</keyword>
<comment type="catalytic activity">
    <reaction evidence="3">
        <text>tRNA(His) + L-histidine + ATP = L-histidyl-tRNA(His) + AMP + diphosphate + H(+)</text>
        <dbReference type="Rhea" id="RHEA:17313"/>
        <dbReference type="Rhea" id="RHEA-COMP:9665"/>
        <dbReference type="Rhea" id="RHEA-COMP:9689"/>
        <dbReference type="ChEBI" id="CHEBI:15378"/>
        <dbReference type="ChEBI" id="CHEBI:30616"/>
        <dbReference type="ChEBI" id="CHEBI:33019"/>
        <dbReference type="ChEBI" id="CHEBI:57595"/>
        <dbReference type="ChEBI" id="CHEBI:78442"/>
        <dbReference type="ChEBI" id="CHEBI:78527"/>
        <dbReference type="ChEBI" id="CHEBI:456215"/>
        <dbReference type="EC" id="6.1.1.21"/>
    </reaction>
</comment>
<dbReference type="Gene3D" id="3.30.930.10">
    <property type="entry name" value="Bira Bifunctional Protein, Domain 2"/>
    <property type="match status" value="1"/>
</dbReference>
<reference evidence="6" key="1">
    <citation type="journal article" date="2014" name="Genome Biol. Evol.">
        <title>Pangenome evidence for extensive interdomain horizontal transfer affecting lineage core and shell genes in uncultured planktonic thaumarchaeota and euryarchaeota.</title>
        <authorList>
            <person name="Deschamps P."/>
            <person name="Zivanovic Y."/>
            <person name="Moreira D."/>
            <person name="Rodriguez-Valera F."/>
            <person name="Lopez-Garcia P."/>
        </authorList>
    </citation>
    <scope>NUCLEOTIDE SEQUENCE</scope>
</reference>
<dbReference type="GO" id="GO:0004821">
    <property type="term" value="F:histidine-tRNA ligase activity"/>
    <property type="evidence" value="ECO:0007669"/>
    <property type="project" value="UniProtKB-EC"/>
</dbReference>
<dbReference type="InterPro" id="IPR004154">
    <property type="entry name" value="Anticodon-bd"/>
</dbReference>
<dbReference type="PANTHER" id="PTHR11476:SF7">
    <property type="entry name" value="HISTIDINE--TRNA LIGASE"/>
    <property type="match status" value="1"/>
</dbReference>
<evidence type="ECO:0000256" key="3">
    <source>
        <dbReference type="ARBA" id="ARBA00047639"/>
    </source>
</evidence>
<dbReference type="InterPro" id="IPR036621">
    <property type="entry name" value="Anticodon-bd_dom_sf"/>
</dbReference>
<dbReference type="PANTHER" id="PTHR11476">
    <property type="entry name" value="HISTIDYL-TRNA SYNTHETASE"/>
    <property type="match status" value="1"/>
</dbReference>
<name>A0A075FKX3_9ARCH</name>
<dbReference type="SUPFAM" id="SSF55681">
    <property type="entry name" value="Class II aaRS and biotin synthetases"/>
    <property type="match status" value="1"/>
</dbReference>
<organism evidence="6">
    <name type="scientific">uncultured marine thaumarchaeote AD1000_19_G07</name>
    <dbReference type="NCBI Taxonomy" id="1455897"/>
    <lineage>
        <taxon>Archaea</taxon>
        <taxon>Nitrososphaerota</taxon>
        <taxon>environmental samples</taxon>
    </lineage>
</organism>
<dbReference type="EMBL" id="KF900355">
    <property type="protein sequence ID" value="AIE92009.1"/>
    <property type="molecule type" value="Genomic_DNA"/>
</dbReference>
<proteinExistence type="predicted"/>
<feature type="domain" description="Class II Histidinyl-tRNA synthetase (HisRS)-like catalytic core" evidence="5">
    <location>
        <begin position="7"/>
        <end position="122"/>
    </location>
</feature>
<evidence type="ECO:0000313" key="6">
    <source>
        <dbReference type="EMBL" id="AIE92009.1"/>
    </source>
</evidence>
<dbReference type="GO" id="GO:0000166">
    <property type="term" value="F:nucleotide binding"/>
    <property type="evidence" value="ECO:0007669"/>
    <property type="project" value="UniProtKB-KW"/>
</dbReference>
<dbReference type="Pfam" id="PF03129">
    <property type="entry name" value="HGTP_anticodon"/>
    <property type="match status" value="1"/>
</dbReference>
<dbReference type="GO" id="GO:0005829">
    <property type="term" value="C:cytosol"/>
    <property type="evidence" value="ECO:0007669"/>
    <property type="project" value="TreeGrafter"/>
</dbReference>
<gene>
    <name evidence="6" type="primary">HARS</name>
    <name evidence="6" type="synonym">hisS</name>
</gene>
<feature type="domain" description="Anticodon-binding" evidence="4">
    <location>
        <begin position="145"/>
        <end position="226"/>
    </location>
</feature>
<protein>
    <recommendedName>
        <fullName evidence="1">histidine--tRNA ligase</fullName>
        <ecNumber evidence="1">6.1.1.21</ecNumber>
    </recommendedName>
</protein>
<dbReference type="SUPFAM" id="SSF52954">
    <property type="entry name" value="Class II aaRS ABD-related"/>
    <property type="match status" value="1"/>
</dbReference>
<keyword evidence="6" id="KW-0030">Aminoacyl-tRNA synthetase</keyword>
<sequence>MDAKKAEILLEFGRIKSNDLNLLKEKYFAILKKLSITEKDLEDIENIIQGYFNLFELNIKNIEFDLGLVRGMDYYDGYVFEIVDLNNKEIGSIAGGGEYSRLIKSFEGPMNLSAIGIAGGIERTIEKVNSKQETNKNLISVISLVEGKAEKLISTLRENNIPTTYRQLNKEDIKRGLKFADANNVNVAIIIGEKELKDGKYRIKHMKTGKEELIEKETVINFIKELI</sequence>
<evidence type="ECO:0000256" key="1">
    <source>
        <dbReference type="ARBA" id="ARBA00012815"/>
    </source>
</evidence>
<keyword evidence="6" id="KW-0436">Ligase</keyword>
<accession>A0A075FKX3</accession>
<evidence type="ECO:0000259" key="4">
    <source>
        <dbReference type="Pfam" id="PF03129"/>
    </source>
</evidence>